<dbReference type="CDD" id="cd00067">
    <property type="entry name" value="GAL4"/>
    <property type="match status" value="1"/>
</dbReference>
<evidence type="ECO:0000256" key="6">
    <source>
        <dbReference type="ARBA" id="ARBA00023163"/>
    </source>
</evidence>
<evidence type="ECO:0000256" key="7">
    <source>
        <dbReference type="ARBA" id="ARBA00023242"/>
    </source>
</evidence>
<feature type="compositionally biased region" description="Polar residues" evidence="9">
    <location>
        <begin position="795"/>
        <end position="814"/>
    </location>
</feature>
<accession>A0A060T5S1</accession>
<dbReference type="CDD" id="cd12148">
    <property type="entry name" value="fungal_TF_MHR"/>
    <property type="match status" value="1"/>
</dbReference>
<organism evidence="12">
    <name type="scientific">Blastobotrys adeninivorans</name>
    <name type="common">Yeast</name>
    <name type="synonym">Arxula adeninivorans</name>
    <dbReference type="NCBI Taxonomy" id="409370"/>
    <lineage>
        <taxon>Eukaryota</taxon>
        <taxon>Fungi</taxon>
        <taxon>Dikarya</taxon>
        <taxon>Ascomycota</taxon>
        <taxon>Saccharomycotina</taxon>
        <taxon>Dipodascomycetes</taxon>
        <taxon>Dipodascales</taxon>
        <taxon>Trichomonascaceae</taxon>
        <taxon>Blastobotrys</taxon>
    </lineage>
</organism>
<keyword evidence="2" id="KW-0862">Zinc</keyword>
<dbReference type="GO" id="GO:0003677">
    <property type="term" value="F:DNA binding"/>
    <property type="evidence" value="ECO:0007669"/>
    <property type="project" value="UniProtKB-KW"/>
</dbReference>
<feature type="compositionally biased region" description="Polar residues" evidence="9">
    <location>
        <begin position="319"/>
        <end position="331"/>
    </location>
</feature>
<feature type="domain" description="Zn(2)-C6 fungal-type" evidence="11">
    <location>
        <begin position="52"/>
        <end position="81"/>
    </location>
</feature>
<evidence type="ECO:0000256" key="3">
    <source>
        <dbReference type="ARBA" id="ARBA00023015"/>
    </source>
</evidence>
<name>A0A060T5S1_BLAAD</name>
<dbReference type="InterPro" id="IPR051439">
    <property type="entry name" value="XlnR/Xlr1"/>
</dbReference>
<feature type="region of interest" description="Disordered" evidence="9">
    <location>
        <begin position="294"/>
        <end position="331"/>
    </location>
</feature>
<feature type="compositionally biased region" description="Basic and acidic residues" evidence="9">
    <location>
        <begin position="97"/>
        <end position="110"/>
    </location>
</feature>
<reference evidence="12" key="1">
    <citation type="submission" date="2014-02" db="EMBL/GenBank/DDBJ databases">
        <authorList>
            <person name="Genoscope - CEA"/>
        </authorList>
    </citation>
    <scope>NUCLEOTIDE SEQUENCE</scope>
    <source>
        <strain evidence="12">LS3</strain>
    </source>
</reference>
<gene>
    <name evidence="12" type="ORF">GNLVRS02_ARAD1B09636g</name>
</gene>
<dbReference type="SMART" id="SM00066">
    <property type="entry name" value="GAL4"/>
    <property type="match status" value="1"/>
</dbReference>
<evidence type="ECO:0000256" key="10">
    <source>
        <dbReference type="SAM" id="Phobius"/>
    </source>
</evidence>
<dbReference type="PANTHER" id="PTHR47663">
    <property type="entry name" value="XYLANOLYTIC TRANSCRIPTIONAL ACTIVATOR XLNR-RELATED"/>
    <property type="match status" value="1"/>
</dbReference>
<feature type="compositionally biased region" description="Pro residues" evidence="9">
    <location>
        <begin position="136"/>
        <end position="145"/>
    </location>
</feature>
<keyword evidence="5" id="KW-0010">Activator</keyword>
<evidence type="ECO:0000256" key="1">
    <source>
        <dbReference type="ARBA" id="ARBA00022723"/>
    </source>
</evidence>
<evidence type="ECO:0000313" key="12">
    <source>
        <dbReference type="EMBL" id="CDP36293.1"/>
    </source>
</evidence>
<dbReference type="SMART" id="SM00906">
    <property type="entry name" value="Fungal_trans"/>
    <property type="match status" value="1"/>
</dbReference>
<keyword evidence="7" id="KW-0539">Nucleus</keyword>
<dbReference type="EMBL" id="HG937692">
    <property type="protein sequence ID" value="CDP36293.1"/>
    <property type="molecule type" value="Genomic_DNA"/>
</dbReference>
<keyword evidence="10" id="KW-0812">Transmembrane</keyword>
<keyword evidence="10" id="KW-1133">Transmembrane helix</keyword>
<sequence length="855" mass="94618">MLSETEYSNPGASHRFAPYPSSSSGNEGLNQIVGPDNEWVTTKKPRKRTTRACDKCNKLRTKCDGLKPCSHCIEFKFECNYLRVPQKRGKASQTYKESLKNNKTEPKGESSQDDSNGDQKQKQKTIKKQKKNETPQPQPQPPAGPSAPSAAAQVPSQAAPSQPRAPSQAPGPNGLQPNQNQPPPPQQQHDVVGPTSNHSSASSQHSQQSPLPSLSHYSGYPTVSAMNHDNDPGPSELYAQLNPKVTNNDAPAPQATEPFSHNASLARRASTSSNNMALFTPLLAPSPGALFGQSPSWFNTMDNGGGSSNASGGPGVAENGSNNDQQGYSGQFYGQNNSMPMIINGDEKRAELSGSTQMVHLPPGLKYPVLLPIVDKLIASDIPLSLAQDLLETYFKHSTHVLAYLVRKHSILAERNPRRTEPSLLFAILTVAAHHSDNVLLTRTPATRQSYVDRLTSLTTSHLLTTTDTTAVGSLDEVISYVQLGTIVSASEFKGSSLRWWASAWALAKELKLNEENPEQDPEHREERRRTWWLLYMVDRHLGLCYNRPLVILDSECLDLYQPIDEEVWESTVSLTPPEMDPNRIRGLNYLVRGQGIYGYFLPIMTILGALLEVHHSEQNPLLPGNDHQQRMTIRSYLDQYAQSLKNWNHVPCQQSYENAWRDYAFQLVHVLNILSSVSWDPTEVLQHSDALVSSPEYTTVAGHAIAAAKAVRRILAVDPDLMLMPFFLGIYMLQGSFVLLAIVDRMESETPQEVVAACETIVHAHEVCIVTLNTEYQRNFRRVMRGTMSLISHTSSDKLTPQSINSQSPTNPLQLGPDGSLPEMSRGEKDEARKRRQDVLGLYRWTRGGHGLAV</sequence>
<dbReference type="SUPFAM" id="SSF57701">
    <property type="entry name" value="Zn2/Cys6 DNA-binding domain"/>
    <property type="match status" value="1"/>
</dbReference>
<feature type="region of interest" description="Disordered" evidence="9">
    <location>
        <begin position="1"/>
        <end position="50"/>
    </location>
</feature>
<dbReference type="AlphaFoldDB" id="A0A060T5S1"/>
<dbReference type="PANTHER" id="PTHR47663:SF1">
    <property type="entry name" value="XYLANOLYTIC TRANSCRIPTIONAL ACTIVATOR XLNR-RELATED"/>
    <property type="match status" value="1"/>
</dbReference>
<dbReference type="Gene3D" id="4.10.240.10">
    <property type="entry name" value="Zn(2)-C6 fungal-type DNA-binding domain"/>
    <property type="match status" value="1"/>
</dbReference>
<keyword evidence="1" id="KW-0479">Metal-binding</keyword>
<dbReference type="Pfam" id="PF04082">
    <property type="entry name" value="Fungal_trans"/>
    <property type="match status" value="1"/>
</dbReference>
<evidence type="ECO:0000259" key="11">
    <source>
        <dbReference type="PROSITE" id="PS50048"/>
    </source>
</evidence>
<feature type="compositionally biased region" description="Polar residues" evidence="9">
    <location>
        <begin position="257"/>
        <end position="268"/>
    </location>
</feature>
<keyword evidence="4" id="KW-0238">DNA-binding</keyword>
<dbReference type="InterPro" id="IPR007219">
    <property type="entry name" value="XnlR_reg_dom"/>
</dbReference>
<proteinExistence type="inferred from homology"/>
<protein>
    <submittedName>
        <fullName evidence="12">ARAD1B09636p</fullName>
    </submittedName>
</protein>
<dbReference type="GO" id="GO:0006351">
    <property type="term" value="P:DNA-templated transcription"/>
    <property type="evidence" value="ECO:0007669"/>
    <property type="project" value="InterPro"/>
</dbReference>
<evidence type="ECO:0000256" key="9">
    <source>
        <dbReference type="SAM" id="MobiDB-lite"/>
    </source>
</evidence>
<dbReference type="InterPro" id="IPR036864">
    <property type="entry name" value="Zn2-C6_fun-type_DNA-bd_sf"/>
</dbReference>
<keyword evidence="10" id="KW-0472">Membrane</keyword>
<dbReference type="PhylomeDB" id="A0A060T5S1"/>
<feature type="compositionally biased region" description="Polar residues" evidence="9">
    <location>
        <begin position="1"/>
        <end position="11"/>
    </location>
</feature>
<evidence type="ECO:0000256" key="4">
    <source>
        <dbReference type="ARBA" id="ARBA00023125"/>
    </source>
</evidence>
<keyword evidence="3" id="KW-0805">Transcription regulation</keyword>
<dbReference type="GO" id="GO:0000981">
    <property type="term" value="F:DNA-binding transcription factor activity, RNA polymerase II-specific"/>
    <property type="evidence" value="ECO:0007669"/>
    <property type="project" value="InterPro"/>
</dbReference>
<evidence type="ECO:0000256" key="5">
    <source>
        <dbReference type="ARBA" id="ARBA00023159"/>
    </source>
</evidence>
<feature type="compositionally biased region" description="Polar residues" evidence="9">
    <location>
        <begin position="20"/>
        <end position="29"/>
    </location>
</feature>
<evidence type="ECO:0000256" key="8">
    <source>
        <dbReference type="ARBA" id="ARBA00037990"/>
    </source>
</evidence>
<dbReference type="Pfam" id="PF00172">
    <property type="entry name" value="Zn_clus"/>
    <property type="match status" value="1"/>
</dbReference>
<feature type="compositionally biased region" description="Low complexity" evidence="9">
    <location>
        <begin position="146"/>
        <end position="179"/>
    </location>
</feature>
<feature type="compositionally biased region" description="Low complexity" evidence="9">
    <location>
        <begin position="194"/>
        <end position="218"/>
    </location>
</feature>
<feature type="region of interest" description="Disordered" evidence="9">
    <location>
        <begin position="795"/>
        <end position="836"/>
    </location>
</feature>
<dbReference type="PROSITE" id="PS50048">
    <property type="entry name" value="ZN2_CY6_FUNGAL_2"/>
    <property type="match status" value="1"/>
</dbReference>
<comment type="similarity">
    <text evidence="8">Belongs to the xlnR/xlr1 family.</text>
</comment>
<feature type="compositionally biased region" description="Gly residues" evidence="9">
    <location>
        <begin position="303"/>
        <end position="315"/>
    </location>
</feature>
<evidence type="ECO:0000256" key="2">
    <source>
        <dbReference type="ARBA" id="ARBA00022833"/>
    </source>
</evidence>
<reference evidence="12" key="2">
    <citation type="submission" date="2014-06" db="EMBL/GenBank/DDBJ databases">
        <title>The complete genome of Blastobotrys (Arxula) adeninivorans LS3 - a yeast of biotechnological interest.</title>
        <authorList>
            <person name="Kunze G."/>
            <person name="Gaillardin C."/>
            <person name="Czernicka M."/>
            <person name="Durrens P."/>
            <person name="Martin T."/>
            <person name="Boer E."/>
            <person name="Gabaldon T."/>
            <person name="Cruz J."/>
            <person name="Talla E."/>
            <person name="Marck C."/>
            <person name="Goffeau A."/>
            <person name="Barbe V."/>
            <person name="Baret P."/>
            <person name="Baronian K."/>
            <person name="Beier S."/>
            <person name="Bleykasten C."/>
            <person name="Bode R."/>
            <person name="Casaregola S."/>
            <person name="Despons L."/>
            <person name="Fairhead C."/>
            <person name="Giersberg M."/>
            <person name="Gierski P."/>
            <person name="Hahnel U."/>
            <person name="Hartmann A."/>
            <person name="Jankowska D."/>
            <person name="Jubin C."/>
            <person name="Jung P."/>
            <person name="Lafontaine I."/>
            <person name="Leh-Louis V."/>
            <person name="Lemaire M."/>
            <person name="Marcet-Houben M."/>
            <person name="Mascher M."/>
            <person name="Morel G."/>
            <person name="Richard G.-F."/>
            <person name="Riechen J."/>
            <person name="Sacerdot C."/>
            <person name="Sarkar A."/>
            <person name="Savel G."/>
            <person name="Schacherer J."/>
            <person name="Sherman D."/>
            <person name="Straub M.-L."/>
            <person name="Stein N."/>
            <person name="Thierry A."/>
            <person name="Trautwein-Schult A."/>
            <person name="Westhof E."/>
            <person name="Worch S."/>
            <person name="Dujon B."/>
            <person name="Souciet J.-L."/>
            <person name="Wincker P."/>
            <person name="Scholz U."/>
            <person name="Neuveglise N."/>
        </authorList>
    </citation>
    <scope>NUCLEOTIDE SEQUENCE</scope>
    <source>
        <strain evidence="12">LS3</strain>
    </source>
</reference>
<keyword evidence="6" id="KW-0804">Transcription</keyword>
<feature type="region of interest" description="Disordered" evidence="9">
    <location>
        <begin position="86"/>
        <end position="268"/>
    </location>
</feature>
<dbReference type="GO" id="GO:0008270">
    <property type="term" value="F:zinc ion binding"/>
    <property type="evidence" value="ECO:0007669"/>
    <property type="project" value="InterPro"/>
</dbReference>
<dbReference type="InterPro" id="IPR001138">
    <property type="entry name" value="Zn2Cys6_DnaBD"/>
</dbReference>
<feature type="transmembrane region" description="Helical" evidence="10">
    <location>
        <begin position="722"/>
        <end position="744"/>
    </location>
</feature>